<evidence type="ECO:0000313" key="9">
    <source>
        <dbReference type="EMBL" id="KDQ52556.1"/>
    </source>
</evidence>
<keyword evidence="2" id="KW-0689">Ribosomal protein</keyword>
<dbReference type="InterPro" id="IPR036838">
    <property type="entry name" value="Ribosomal_uS10_dom_sf"/>
</dbReference>
<evidence type="ECO:0000256" key="7">
    <source>
        <dbReference type="ARBA" id="ARBA00065857"/>
    </source>
</evidence>
<name>A0A067PQF6_9AGAM</name>
<keyword evidence="3" id="KW-0687">Ribonucleoprotein</keyword>
<dbReference type="InParanoid" id="A0A067PQF6"/>
<dbReference type="InterPro" id="IPR001848">
    <property type="entry name" value="Ribosomal_uS10"/>
</dbReference>
<dbReference type="InterPro" id="IPR027486">
    <property type="entry name" value="Ribosomal_uS10_dom"/>
</dbReference>
<organism evidence="9 10">
    <name type="scientific">Jaapia argillacea MUCL 33604</name>
    <dbReference type="NCBI Taxonomy" id="933084"/>
    <lineage>
        <taxon>Eukaryota</taxon>
        <taxon>Fungi</taxon>
        <taxon>Dikarya</taxon>
        <taxon>Basidiomycota</taxon>
        <taxon>Agaricomycotina</taxon>
        <taxon>Agaricomycetes</taxon>
        <taxon>Agaricomycetidae</taxon>
        <taxon>Jaapiales</taxon>
        <taxon>Jaapiaceae</taxon>
        <taxon>Jaapia</taxon>
    </lineage>
</organism>
<dbReference type="GO" id="GO:0006412">
    <property type="term" value="P:translation"/>
    <property type="evidence" value="ECO:0007669"/>
    <property type="project" value="InterPro"/>
</dbReference>
<dbReference type="Pfam" id="PF00338">
    <property type="entry name" value="Ribosomal_S10"/>
    <property type="match status" value="1"/>
</dbReference>
<dbReference type="HAMAP" id="MF_00508">
    <property type="entry name" value="Ribosomal_uS10"/>
    <property type="match status" value="1"/>
</dbReference>
<evidence type="ECO:0000259" key="8">
    <source>
        <dbReference type="SMART" id="SM01403"/>
    </source>
</evidence>
<dbReference type="FunFam" id="3.30.70.600:FF:000003">
    <property type="entry name" value="30S ribosomal protein S10"/>
    <property type="match status" value="1"/>
</dbReference>
<evidence type="ECO:0000256" key="6">
    <source>
        <dbReference type="ARBA" id="ARBA00057689"/>
    </source>
</evidence>
<comment type="subunit">
    <text evidence="7">Part of the mitochondrial small ribosomal subunit.</text>
</comment>
<evidence type="ECO:0000313" key="10">
    <source>
        <dbReference type="Proteomes" id="UP000027265"/>
    </source>
</evidence>
<gene>
    <name evidence="9" type="ORF">JAAARDRAFT_198191</name>
</gene>
<dbReference type="GO" id="GO:0005840">
    <property type="term" value="C:ribosome"/>
    <property type="evidence" value="ECO:0007669"/>
    <property type="project" value="UniProtKB-KW"/>
</dbReference>
<comment type="function">
    <text evidence="6">Involved in mitochondrial genome encoded proteins translation. Involved in the binding of tRNA to the ribosomes.</text>
</comment>
<dbReference type="Gene3D" id="3.30.70.600">
    <property type="entry name" value="Ribosomal protein S10 domain"/>
    <property type="match status" value="1"/>
</dbReference>
<evidence type="ECO:0000256" key="2">
    <source>
        <dbReference type="ARBA" id="ARBA00022980"/>
    </source>
</evidence>
<evidence type="ECO:0000256" key="5">
    <source>
        <dbReference type="ARBA" id="ARBA00042916"/>
    </source>
</evidence>
<feature type="domain" description="Small ribosomal subunit protein uS10" evidence="8">
    <location>
        <begin position="77"/>
        <end position="174"/>
    </location>
</feature>
<comment type="similarity">
    <text evidence="1">Belongs to the universal ribosomal protein uS10 family.</text>
</comment>
<dbReference type="GO" id="GO:0003735">
    <property type="term" value="F:structural constituent of ribosome"/>
    <property type="evidence" value="ECO:0007669"/>
    <property type="project" value="InterPro"/>
</dbReference>
<dbReference type="EMBL" id="KL197739">
    <property type="protein sequence ID" value="KDQ52556.1"/>
    <property type="molecule type" value="Genomic_DNA"/>
</dbReference>
<accession>A0A067PQF6</accession>
<dbReference type="STRING" id="933084.A0A067PQF6"/>
<evidence type="ECO:0000256" key="3">
    <source>
        <dbReference type="ARBA" id="ARBA00023274"/>
    </source>
</evidence>
<dbReference type="FunCoup" id="A0A067PQF6">
    <property type="interactions" value="139"/>
</dbReference>
<dbReference type="PRINTS" id="PR00971">
    <property type="entry name" value="RIBOSOMALS10"/>
</dbReference>
<dbReference type="PANTHER" id="PTHR11700">
    <property type="entry name" value="30S RIBOSOMAL PROTEIN S10 FAMILY MEMBER"/>
    <property type="match status" value="1"/>
</dbReference>
<sequence>MLPRPSILRPSRLLQANFTKWSRMQTTFTPPKIQLDTKQLMEETGMTEPELSATVIHGRSITEPLYHPRTHNIPVAVLQFRSYFPELLDLYMHFAAHAAGALGIPISKPVKLPTQRSLWTVIKSPFIFKKSQENFERRTRKRAIKAWDADEEVVDKWVKYLERHALAGVGLRVVKWERAPVGVGEKKLKSVMGQLRLSGSGMTNAQKVKALGEKIVQEELAAAAVESPAELKVVPPSPSS</sequence>
<dbReference type="AlphaFoldDB" id="A0A067PQF6"/>
<dbReference type="GO" id="GO:1990904">
    <property type="term" value="C:ribonucleoprotein complex"/>
    <property type="evidence" value="ECO:0007669"/>
    <property type="project" value="UniProtKB-KW"/>
</dbReference>
<evidence type="ECO:0000256" key="1">
    <source>
        <dbReference type="ARBA" id="ARBA00007102"/>
    </source>
</evidence>
<dbReference type="HOGENOM" id="CLU_051208_5_1_1"/>
<dbReference type="OrthoDB" id="366214at2759"/>
<evidence type="ECO:0000256" key="4">
    <source>
        <dbReference type="ARBA" id="ARBA00035261"/>
    </source>
</evidence>
<proteinExistence type="inferred from homology"/>
<reference evidence="10" key="1">
    <citation type="journal article" date="2014" name="Proc. Natl. Acad. Sci. U.S.A.">
        <title>Extensive sampling of basidiomycete genomes demonstrates inadequacy of the white-rot/brown-rot paradigm for wood decay fungi.</title>
        <authorList>
            <person name="Riley R."/>
            <person name="Salamov A.A."/>
            <person name="Brown D.W."/>
            <person name="Nagy L.G."/>
            <person name="Floudas D."/>
            <person name="Held B.W."/>
            <person name="Levasseur A."/>
            <person name="Lombard V."/>
            <person name="Morin E."/>
            <person name="Otillar R."/>
            <person name="Lindquist E.A."/>
            <person name="Sun H."/>
            <person name="LaButti K.M."/>
            <person name="Schmutz J."/>
            <person name="Jabbour D."/>
            <person name="Luo H."/>
            <person name="Baker S.E."/>
            <person name="Pisabarro A.G."/>
            <person name="Walton J.D."/>
            <person name="Blanchette R.A."/>
            <person name="Henrissat B."/>
            <person name="Martin F."/>
            <person name="Cullen D."/>
            <person name="Hibbett D.S."/>
            <person name="Grigoriev I.V."/>
        </authorList>
    </citation>
    <scope>NUCLEOTIDE SEQUENCE [LARGE SCALE GENOMIC DNA]</scope>
    <source>
        <strain evidence="10">MUCL 33604</strain>
    </source>
</reference>
<dbReference type="Proteomes" id="UP000027265">
    <property type="component" value="Unassembled WGS sequence"/>
</dbReference>
<protein>
    <recommendedName>
        <fullName evidence="4">Small ribosomal subunit protein uS10m</fullName>
    </recommendedName>
    <alternativeName>
        <fullName evidence="5">37S ribosomal protein S10, mitochondrial</fullName>
    </alternativeName>
</protein>
<dbReference type="SUPFAM" id="SSF54999">
    <property type="entry name" value="Ribosomal protein S10"/>
    <property type="match status" value="1"/>
</dbReference>
<keyword evidence="10" id="KW-1185">Reference proteome</keyword>
<dbReference type="SMART" id="SM01403">
    <property type="entry name" value="Ribosomal_S10"/>
    <property type="match status" value="1"/>
</dbReference>